<dbReference type="Pfam" id="PF09724">
    <property type="entry name" value="Dcc1"/>
    <property type="match status" value="1"/>
</dbReference>
<evidence type="ECO:0000313" key="4">
    <source>
        <dbReference type="EMBL" id="KAK6332319.1"/>
    </source>
</evidence>
<accession>A0AAV9TZU5</accession>
<feature type="compositionally biased region" description="Polar residues" evidence="3">
    <location>
        <begin position="54"/>
        <end position="75"/>
    </location>
</feature>
<dbReference type="GO" id="GO:0034088">
    <property type="term" value="P:maintenance of mitotic sister chromatid cohesion"/>
    <property type="evidence" value="ECO:0007669"/>
    <property type="project" value="TreeGrafter"/>
</dbReference>
<comment type="similarity">
    <text evidence="1">Belongs to the DCC1 family.</text>
</comment>
<dbReference type="GO" id="GO:0000785">
    <property type="term" value="C:chromatin"/>
    <property type="evidence" value="ECO:0007669"/>
    <property type="project" value="TreeGrafter"/>
</dbReference>
<feature type="compositionally biased region" description="Basic residues" evidence="3">
    <location>
        <begin position="373"/>
        <end position="388"/>
    </location>
</feature>
<keyword evidence="5" id="KW-1185">Reference proteome</keyword>
<gene>
    <name evidence="4" type="ORF">TWF696_003037</name>
</gene>
<evidence type="ECO:0000256" key="2">
    <source>
        <dbReference type="ARBA" id="ARBA00022705"/>
    </source>
</evidence>
<dbReference type="GO" id="GO:0031390">
    <property type="term" value="C:Ctf18 RFC-like complex"/>
    <property type="evidence" value="ECO:0007669"/>
    <property type="project" value="InterPro"/>
</dbReference>
<evidence type="ECO:0008006" key="6">
    <source>
        <dbReference type="Google" id="ProtNLM"/>
    </source>
</evidence>
<dbReference type="EMBL" id="JAVHNQ010000015">
    <property type="protein sequence ID" value="KAK6332319.1"/>
    <property type="molecule type" value="Genomic_DNA"/>
</dbReference>
<sequence length="388" mass="41640">MSTQDTSKAIPLAFAHEQSPVRLLELPPSLLSLIENSAFKGSSPVLKIKAPPAVSTSTHDGSTSVGPASSSRIPPSAVLTTASETFTIRSVHSSNSIYILKPVLIPTVPDPDEPHNDDDDAGSDTEMVLADLPPKPGMLVTSICGSHLELIPSKPDTELILQSLLAEYTSPETPLKRPSDPPSKMSILRDTPVSDAEFAQGWIDVTAFDLDGWAVRLAPASALSIFRSVTTIMYAASGVDDTWRTDGVDISDIMHAVDEDGELEDWPKDAIRAVLRGAWDVKKGTDGSLAYAFNAAHAAKWVGKHILLANPDKSFHESQFLSTWKEAVPPDCTDHVVLKDLEGLYTQSALGIVRYIHGAAAAAEASSTSSAASKKKKWHEKFAATKKR</sequence>
<name>A0AAV9TZU5_9PEZI</name>
<dbReference type="AlphaFoldDB" id="A0AAV9TZU5"/>
<dbReference type="InterPro" id="IPR019128">
    <property type="entry name" value="Dcc1"/>
</dbReference>
<feature type="region of interest" description="Disordered" evidence="3">
    <location>
        <begin position="367"/>
        <end position="388"/>
    </location>
</feature>
<organism evidence="4 5">
    <name type="scientific">Orbilia brochopaga</name>
    <dbReference type="NCBI Taxonomy" id="3140254"/>
    <lineage>
        <taxon>Eukaryota</taxon>
        <taxon>Fungi</taxon>
        <taxon>Dikarya</taxon>
        <taxon>Ascomycota</taxon>
        <taxon>Pezizomycotina</taxon>
        <taxon>Orbiliomycetes</taxon>
        <taxon>Orbiliales</taxon>
        <taxon>Orbiliaceae</taxon>
        <taxon>Orbilia</taxon>
    </lineage>
</organism>
<reference evidence="4 5" key="1">
    <citation type="submission" date="2019-10" db="EMBL/GenBank/DDBJ databases">
        <authorList>
            <person name="Palmer J.M."/>
        </authorList>
    </citation>
    <scope>NUCLEOTIDE SEQUENCE [LARGE SCALE GENOMIC DNA]</scope>
    <source>
        <strain evidence="4 5">TWF696</strain>
    </source>
</reference>
<protein>
    <recommendedName>
        <fullName evidence="6">Sister chromatid cohesion protein Dcc1</fullName>
    </recommendedName>
</protein>
<dbReference type="GO" id="GO:0006260">
    <property type="term" value="P:DNA replication"/>
    <property type="evidence" value="ECO:0007669"/>
    <property type="project" value="UniProtKB-KW"/>
</dbReference>
<comment type="caution">
    <text evidence="4">The sequence shown here is derived from an EMBL/GenBank/DDBJ whole genome shotgun (WGS) entry which is preliminary data.</text>
</comment>
<evidence type="ECO:0000256" key="1">
    <source>
        <dbReference type="ARBA" id="ARBA00007017"/>
    </source>
</evidence>
<dbReference type="GO" id="GO:0000775">
    <property type="term" value="C:chromosome, centromeric region"/>
    <property type="evidence" value="ECO:0007669"/>
    <property type="project" value="TreeGrafter"/>
</dbReference>
<proteinExistence type="inferred from homology"/>
<dbReference type="PANTHER" id="PTHR13395:SF6">
    <property type="entry name" value="SISTER CHROMATID COHESION PROTEIN DCC1"/>
    <property type="match status" value="1"/>
</dbReference>
<evidence type="ECO:0000256" key="3">
    <source>
        <dbReference type="SAM" id="MobiDB-lite"/>
    </source>
</evidence>
<keyword evidence="2" id="KW-0235">DNA replication</keyword>
<feature type="region of interest" description="Disordered" evidence="3">
    <location>
        <begin position="52"/>
        <end position="75"/>
    </location>
</feature>
<evidence type="ECO:0000313" key="5">
    <source>
        <dbReference type="Proteomes" id="UP001375240"/>
    </source>
</evidence>
<dbReference type="PANTHER" id="PTHR13395">
    <property type="entry name" value="SISTER CHROMATID COHESION PROTEIN DCC1-RELATED"/>
    <property type="match status" value="1"/>
</dbReference>
<dbReference type="Proteomes" id="UP001375240">
    <property type="component" value="Unassembled WGS sequence"/>
</dbReference>